<dbReference type="InterPro" id="IPR006175">
    <property type="entry name" value="YjgF/YER057c/UK114"/>
</dbReference>
<dbReference type="PANTHER" id="PTHR11803:SF39">
    <property type="entry name" value="2-IMINOBUTANOATE_2-IMINOPROPANOATE DEAMINASE"/>
    <property type="match status" value="1"/>
</dbReference>
<dbReference type="OrthoDB" id="9803101at2"/>
<dbReference type="RefSeq" id="WP_092638959.1">
    <property type="nucleotide sequence ID" value="NZ_FNID01000009.1"/>
</dbReference>
<dbReference type="EMBL" id="FNID01000009">
    <property type="protein sequence ID" value="SDN00831.1"/>
    <property type="molecule type" value="Genomic_DNA"/>
</dbReference>
<organism evidence="2 3">
    <name type="scientific">Acetanaerobacterium elongatum</name>
    <dbReference type="NCBI Taxonomy" id="258515"/>
    <lineage>
        <taxon>Bacteria</taxon>
        <taxon>Bacillati</taxon>
        <taxon>Bacillota</taxon>
        <taxon>Clostridia</taxon>
        <taxon>Eubacteriales</taxon>
        <taxon>Oscillospiraceae</taxon>
        <taxon>Acetanaerobacterium</taxon>
    </lineage>
</organism>
<dbReference type="PROSITE" id="PS01094">
    <property type="entry name" value="UPF0076"/>
    <property type="match status" value="1"/>
</dbReference>
<dbReference type="SUPFAM" id="SSF55298">
    <property type="entry name" value="YjgF-like"/>
    <property type="match status" value="1"/>
</dbReference>
<protein>
    <submittedName>
        <fullName evidence="2">2-iminobutanoate/2-iminopropanoate deaminase</fullName>
    </submittedName>
</protein>
<name>A0A1G9XWH1_9FIRM</name>
<dbReference type="InterPro" id="IPR019897">
    <property type="entry name" value="RidA_CS"/>
</dbReference>
<dbReference type="GO" id="GO:0019239">
    <property type="term" value="F:deaminase activity"/>
    <property type="evidence" value="ECO:0007669"/>
    <property type="project" value="TreeGrafter"/>
</dbReference>
<dbReference type="STRING" id="258515.SAMN05192585_10960"/>
<reference evidence="2 3" key="1">
    <citation type="submission" date="2016-10" db="EMBL/GenBank/DDBJ databases">
        <authorList>
            <person name="de Groot N.N."/>
        </authorList>
    </citation>
    <scope>NUCLEOTIDE SEQUENCE [LARGE SCALE GENOMIC DNA]</scope>
    <source>
        <strain evidence="2 3">CGMCC 1.5012</strain>
    </source>
</reference>
<evidence type="ECO:0000313" key="3">
    <source>
        <dbReference type="Proteomes" id="UP000199182"/>
    </source>
</evidence>
<proteinExistence type="inferred from homology"/>
<dbReference type="GO" id="GO:0005829">
    <property type="term" value="C:cytosol"/>
    <property type="evidence" value="ECO:0007669"/>
    <property type="project" value="TreeGrafter"/>
</dbReference>
<dbReference type="Pfam" id="PF01042">
    <property type="entry name" value="Ribonuc_L-PSP"/>
    <property type="match status" value="1"/>
</dbReference>
<dbReference type="PANTHER" id="PTHR11803">
    <property type="entry name" value="2-IMINOBUTANOATE/2-IMINOPROPANOATE DEAMINASE RIDA"/>
    <property type="match status" value="1"/>
</dbReference>
<dbReference type="AlphaFoldDB" id="A0A1G9XWH1"/>
<dbReference type="Gene3D" id="3.30.1330.40">
    <property type="entry name" value="RutC-like"/>
    <property type="match status" value="1"/>
</dbReference>
<dbReference type="InterPro" id="IPR006056">
    <property type="entry name" value="RidA"/>
</dbReference>
<accession>A0A1G9XWH1</accession>
<dbReference type="CDD" id="cd00448">
    <property type="entry name" value="YjgF_YER057c_UK114_family"/>
    <property type="match status" value="1"/>
</dbReference>
<evidence type="ECO:0000313" key="2">
    <source>
        <dbReference type="EMBL" id="SDN00831.1"/>
    </source>
</evidence>
<dbReference type="NCBIfam" id="TIGR00004">
    <property type="entry name" value="Rid family detoxifying hydrolase"/>
    <property type="match status" value="1"/>
</dbReference>
<keyword evidence="3" id="KW-1185">Reference proteome</keyword>
<dbReference type="FunFam" id="3.30.1330.40:FF:000001">
    <property type="entry name" value="L-PSP family endoribonuclease"/>
    <property type="match status" value="1"/>
</dbReference>
<dbReference type="Proteomes" id="UP000199182">
    <property type="component" value="Unassembled WGS sequence"/>
</dbReference>
<dbReference type="InterPro" id="IPR035959">
    <property type="entry name" value="RutC-like_sf"/>
</dbReference>
<comment type="similarity">
    <text evidence="1">Belongs to the RutC family.</text>
</comment>
<gene>
    <name evidence="2" type="ORF">SAMN05192585_10960</name>
</gene>
<evidence type="ECO:0000256" key="1">
    <source>
        <dbReference type="ARBA" id="ARBA00010552"/>
    </source>
</evidence>
<sequence length="127" mass="13295">MTEKKQVFTEAAPKPIGPYSQAVKAGGALYVSGQLGVDRTTGELAPDVREQAALALKNLGAILESEKLSCSSVVKTTVFLASLEDFAAVNEVYASFFTGSTPPARSCVQVSKLPKGALVEIEAVAVY</sequence>